<evidence type="ECO:0000256" key="2">
    <source>
        <dbReference type="ARBA" id="ARBA00022475"/>
    </source>
</evidence>
<evidence type="ECO:0000256" key="6">
    <source>
        <dbReference type="SAM" id="MobiDB-lite"/>
    </source>
</evidence>
<keyword evidence="10" id="KW-1185">Reference proteome</keyword>
<proteinExistence type="predicted"/>
<dbReference type="InterPro" id="IPR022781">
    <property type="entry name" value="Flagellar_biosynth_FliO"/>
</dbReference>
<keyword evidence="4 7" id="KW-1133">Transmembrane helix</keyword>
<feature type="transmembrane region" description="Helical" evidence="7">
    <location>
        <begin position="81"/>
        <end position="102"/>
    </location>
</feature>
<keyword evidence="2" id="KW-1003">Cell membrane</keyword>
<feature type="chain" id="PRO_5007573533" evidence="8">
    <location>
        <begin position="19"/>
        <end position="228"/>
    </location>
</feature>
<dbReference type="Proteomes" id="UP000075320">
    <property type="component" value="Unassembled WGS sequence"/>
</dbReference>
<dbReference type="Pfam" id="PF04347">
    <property type="entry name" value="FliO"/>
    <property type="match status" value="1"/>
</dbReference>
<evidence type="ECO:0000256" key="8">
    <source>
        <dbReference type="SAM" id="SignalP"/>
    </source>
</evidence>
<keyword evidence="9" id="KW-0966">Cell projection</keyword>
<gene>
    <name evidence="9" type="ORF">AZI86_03525</name>
</gene>
<evidence type="ECO:0000313" key="9">
    <source>
        <dbReference type="EMBL" id="KYG66144.1"/>
    </source>
</evidence>
<evidence type="ECO:0000313" key="10">
    <source>
        <dbReference type="Proteomes" id="UP000075320"/>
    </source>
</evidence>
<dbReference type="RefSeq" id="WP_061833710.1">
    <property type="nucleotide sequence ID" value="NZ_LUKE01000001.1"/>
</dbReference>
<feature type="signal peptide" evidence="8">
    <location>
        <begin position="1"/>
        <end position="18"/>
    </location>
</feature>
<evidence type="ECO:0000256" key="1">
    <source>
        <dbReference type="ARBA" id="ARBA00004236"/>
    </source>
</evidence>
<evidence type="ECO:0000256" key="7">
    <source>
        <dbReference type="SAM" id="Phobius"/>
    </source>
</evidence>
<reference evidence="9 10" key="1">
    <citation type="submission" date="2016-03" db="EMBL/GenBank/DDBJ databases">
        <authorList>
            <person name="Ploux O."/>
        </authorList>
    </citation>
    <scope>NUCLEOTIDE SEQUENCE [LARGE SCALE GENOMIC DNA]</scope>
    <source>
        <strain evidence="9 10">R0</strain>
    </source>
</reference>
<protein>
    <submittedName>
        <fullName evidence="9">Polar flagellar assembly protein FliO</fullName>
    </submittedName>
</protein>
<comment type="caution">
    <text evidence="9">The sequence shown here is derived from an EMBL/GenBank/DDBJ whole genome shotgun (WGS) entry which is preliminary data.</text>
</comment>
<keyword evidence="5 7" id="KW-0472">Membrane</keyword>
<evidence type="ECO:0000256" key="3">
    <source>
        <dbReference type="ARBA" id="ARBA00022692"/>
    </source>
</evidence>
<dbReference type="GO" id="GO:0044781">
    <property type="term" value="P:bacterial-type flagellum organization"/>
    <property type="evidence" value="ECO:0007669"/>
    <property type="project" value="InterPro"/>
</dbReference>
<organism evidence="9 10">
    <name type="scientific">Bdellovibrio bacteriovorus</name>
    <dbReference type="NCBI Taxonomy" id="959"/>
    <lineage>
        <taxon>Bacteria</taxon>
        <taxon>Pseudomonadati</taxon>
        <taxon>Bdellovibrionota</taxon>
        <taxon>Bdellovibrionia</taxon>
        <taxon>Bdellovibrionales</taxon>
        <taxon>Pseudobdellovibrionaceae</taxon>
        <taxon>Bdellovibrio</taxon>
    </lineage>
</organism>
<keyword evidence="9" id="KW-0282">Flagellum</keyword>
<accession>A0A150WP88</accession>
<feature type="region of interest" description="Disordered" evidence="6">
    <location>
        <begin position="42"/>
        <end position="73"/>
    </location>
</feature>
<dbReference type="EMBL" id="LUKE01000001">
    <property type="protein sequence ID" value="KYG66144.1"/>
    <property type="molecule type" value="Genomic_DNA"/>
</dbReference>
<evidence type="ECO:0000256" key="4">
    <source>
        <dbReference type="ARBA" id="ARBA00022989"/>
    </source>
</evidence>
<keyword evidence="8" id="KW-0732">Signal</keyword>
<dbReference type="OrthoDB" id="9342590at2"/>
<dbReference type="AlphaFoldDB" id="A0A150WP88"/>
<keyword evidence="9" id="KW-0969">Cilium</keyword>
<keyword evidence="3 7" id="KW-0812">Transmembrane</keyword>
<sequence length="228" mass="24807">MRWLLSILFVISCSSAFSQEAAVTNADEASVGLTAVDNTEASAVAEQASPTLPPAKDNRKESEIPLNLDGPKKAAGEESSVFRILFTISILGLVGVGAFFFLRKYKVPQSAKHQTQIKVLQQHYLGPKKSLAIIRVAGESILIGVTDHNISMIKNLSLMDDEVPEEAPRNFGRVLGGMDIQEDEEQEVQKPKANKRSAAANELDADEEFAISGIKDIVSKRLKGMRSL</sequence>
<name>A0A150WP88_BDEBC</name>
<comment type="subcellular location">
    <subcellularLocation>
        <location evidence="1">Cell membrane</location>
    </subcellularLocation>
</comment>
<dbReference type="GO" id="GO:0016020">
    <property type="term" value="C:membrane"/>
    <property type="evidence" value="ECO:0007669"/>
    <property type="project" value="InterPro"/>
</dbReference>
<evidence type="ECO:0000256" key="5">
    <source>
        <dbReference type="ARBA" id="ARBA00023136"/>
    </source>
</evidence>